<organism evidence="1 2">
    <name type="scientific">Geranomyces variabilis</name>
    <dbReference type="NCBI Taxonomy" id="109894"/>
    <lineage>
        <taxon>Eukaryota</taxon>
        <taxon>Fungi</taxon>
        <taxon>Fungi incertae sedis</taxon>
        <taxon>Chytridiomycota</taxon>
        <taxon>Chytridiomycota incertae sedis</taxon>
        <taxon>Chytridiomycetes</taxon>
        <taxon>Spizellomycetales</taxon>
        <taxon>Powellomycetaceae</taxon>
        <taxon>Geranomyces</taxon>
    </lineage>
</organism>
<dbReference type="EMBL" id="JADGJQ010000013">
    <property type="protein sequence ID" value="KAJ3181181.1"/>
    <property type="molecule type" value="Genomic_DNA"/>
</dbReference>
<protein>
    <submittedName>
        <fullName evidence="1">Uncharacterized protein</fullName>
    </submittedName>
</protein>
<keyword evidence="2" id="KW-1185">Reference proteome</keyword>
<evidence type="ECO:0000313" key="1">
    <source>
        <dbReference type="EMBL" id="KAJ3181181.1"/>
    </source>
</evidence>
<name>A0AAD5TPU0_9FUNG</name>
<dbReference type="Proteomes" id="UP001212152">
    <property type="component" value="Unassembled WGS sequence"/>
</dbReference>
<gene>
    <name evidence="1" type="ORF">HDU87_001310</name>
</gene>
<sequence length="94" mass="10141">MYLEGTLCACAGTAKVTVDLNKCAAHVLAVLRRNSAGISLTSTAVPVVAAARNMRIWIACYINKGGVPPPIGLSITRRAFESNEIKHRILQLRH</sequence>
<dbReference type="AlphaFoldDB" id="A0AAD5TPU0"/>
<proteinExistence type="predicted"/>
<comment type="caution">
    <text evidence="1">The sequence shown here is derived from an EMBL/GenBank/DDBJ whole genome shotgun (WGS) entry which is preliminary data.</text>
</comment>
<reference evidence="1" key="1">
    <citation type="submission" date="2020-05" db="EMBL/GenBank/DDBJ databases">
        <title>Phylogenomic resolution of chytrid fungi.</title>
        <authorList>
            <person name="Stajich J.E."/>
            <person name="Amses K."/>
            <person name="Simmons R."/>
            <person name="Seto K."/>
            <person name="Myers J."/>
            <person name="Bonds A."/>
            <person name="Quandt C.A."/>
            <person name="Barry K."/>
            <person name="Liu P."/>
            <person name="Grigoriev I."/>
            <person name="Longcore J.E."/>
            <person name="James T.Y."/>
        </authorList>
    </citation>
    <scope>NUCLEOTIDE SEQUENCE</scope>
    <source>
        <strain evidence="1">JEL0379</strain>
    </source>
</reference>
<accession>A0AAD5TPU0</accession>
<evidence type="ECO:0000313" key="2">
    <source>
        <dbReference type="Proteomes" id="UP001212152"/>
    </source>
</evidence>